<evidence type="ECO:0000256" key="6">
    <source>
        <dbReference type="ARBA" id="ARBA00022692"/>
    </source>
</evidence>
<comment type="pathway">
    <text evidence="3">Protein modification; protein ubiquitination.</text>
</comment>
<dbReference type="STRING" id="4572.M8ACI3"/>
<evidence type="ECO:0000256" key="2">
    <source>
        <dbReference type="ARBA" id="ARBA00004127"/>
    </source>
</evidence>
<dbReference type="Pfam" id="PF25333">
    <property type="entry name" value="DUF2921_N"/>
    <property type="match status" value="1"/>
</dbReference>
<comment type="catalytic activity">
    <reaction evidence="1">
        <text>S-ubiquitinyl-[E2 ubiquitin-conjugating enzyme]-L-cysteine + [acceptor protein]-L-lysine = [E2 ubiquitin-conjugating enzyme]-L-cysteine + N(6)-ubiquitinyl-[acceptor protein]-L-lysine.</text>
        <dbReference type="EC" id="2.3.2.27"/>
    </reaction>
</comment>
<dbReference type="EC" id="2.3.2.27" evidence="4"/>
<dbReference type="PANTHER" id="PTHR33389">
    <property type="entry name" value="FAMILY PROTEIN, PUTATIVE (DUF2921)-RELATED"/>
    <property type="match status" value="1"/>
</dbReference>
<evidence type="ECO:0000313" key="12">
    <source>
        <dbReference type="EMBL" id="EMS58279.1"/>
    </source>
</evidence>
<proteinExistence type="predicted"/>
<keyword evidence="6" id="KW-0812">Transmembrane</keyword>
<evidence type="ECO:0000256" key="8">
    <source>
        <dbReference type="ARBA" id="ARBA00022989"/>
    </source>
</evidence>
<dbReference type="GO" id="GO:0061630">
    <property type="term" value="F:ubiquitin protein ligase activity"/>
    <property type="evidence" value="ECO:0007669"/>
    <property type="project" value="UniProtKB-EC"/>
</dbReference>
<accession>M8ACI3</accession>
<dbReference type="InterPro" id="IPR057425">
    <property type="entry name" value="DUF2921_N"/>
</dbReference>
<evidence type="ECO:0000256" key="5">
    <source>
        <dbReference type="ARBA" id="ARBA00022679"/>
    </source>
</evidence>
<evidence type="ECO:0000256" key="7">
    <source>
        <dbReference type="ARBA" id="ARBA00022786"/>
    </source>
</evidence>
<protein>
    <recommendedName>
        <fullName evidence="4">RING-type E3 ubiquitin transferase</fullName>
        <ecNumber evidence="4">2.3.2.27</ecNumber>
    </recommendedName>
</protein>
<dbReference type="InterPro" id="IPR021319">
    <property type="entry name" value="DUF2921"/>
</dbReference>
<evidence type="ECO:0000256" key="1">
    <source>
        <dbReference type="ARBA" id="ARBA00000900"/>
    </source>
</evidence>
<dbReference type="Pfam" id="PF11145">
    <property type="entry name" value="DUF2921"/>
    <property type="match status" value="1"/>
</dbReference>
<dbReference type="eggNOG" id="ENOG502QUZB">
    <property type="taxonomic scope" value="Eukaryota"/>
</dbReference>
<dbReference type="PANTHER" id="PTHR33389:SF16">
    <property type="entry name" value="BACTERIAL IG-LIKE DOMAIN-CONTAINING PROTEIN"/>
    <property type="match status" value="1"/>
</dbReference>
<gene>
    <name evidence="12" type="ORF">TRIUR3_02398</name>
</gene>
<keyword evidence="8" id="KW-1133">Transmembrane helix</keyword>
<feature type="domain" description="SWEET-like" evidence="10">
    <location>
        <begin position="188"/>
        <end position="245"/>
    </location>
</feature>
<reference evidence="12" key="1">
    <citation type="journal article" date="2013" name="Nature">
        <title>Draft genome of the wheat A-genome progenitor Triticum urartu.</title>
        <authorList>
            <person name="Ling H.Q."/>
            <person name="Zhao S."/>
            <person name="Liu D."/>
            <person name="Wang J."/>
            <person name="Sun H."/>
            <person name="Zhang C."/>
            <person name="Fan H."/>
            <person name="Li D."/>
            <person name="Dong L."/>
            <person name="Tao Y."/>
            <person name="Gao C."/>
            <person name="Wu H."/>
            <person name="Li Y."/>
            <person name="Cui Y."/>
            <person name="Guo X."/>
            <person name="Zheng S."/>
            <person name="Wang B."/>
            <person name="Yu K."/>
            <person name="Liang Q."/>
            <person name="Yang W."/>
            <person name="Lou X."/>
            <person name="Chen J."/>
            <person name="Feng M."/>
            <person name="Jian J."/>
            <person name="Zhang X."/>
            <person name="Luo G."/>
            <person name="Jiang Y."/>
            <person name="Liu J."/>
            <person name="Wang Z."/>
            <person name="Sha Y."/>
            <person name="Zhang B."/>
            <person name="Wu H."/>
            <person name="Tang D."/>
            <person name="Shen Q."/>
            <person name="Xue P."/>
            <person name="Zou S."/>
            <person name="Wang X."/>
            <person name="Liu X."/>
            <person name="Wang F."/>
            <person name="Yang Y."/>
            <person name="An X."/>
            <person name="Dong Z."/>
            <person name="Zhang K."/>
            <person name="Zhang X."/>
            <person name="Luo M.C."/>
            <person name="Dvorak J."/>
            <person name="Tong Y."/>
            <person name="Wang J."/>
            <person name="Yang H."/>
            <person name="Li Z."/>
            <person name="Wang D."/>
            <person name="Zhang A."/>
            <person name="Wang J."/>
        </authorList>
    </citation>
    <scope>NUCLEOTIDE SEQUENCE</scope>
</reference>
<keyword evidence="9" id="KW-0472">Membrane</keyword>
<name>M8ACI3_TRIUA</name>
<dbReference type="GO" id="GO:0012505">
    <property type="term" value="C:endomembrane system"/>
    <property type="evidence" value="ECO:0007669"/>
    <property type="project" value="UniProtKB-SubCell"/>
</dbReference>
<feature type="domain" description="DUF2921" evidence="11">
    <location>
        <begin position="60"/>
        <end position="167"/>
    </location>
</feature>
<dbReference type="EMBL" id="KD135003">
    <property type="protein sequence ID" value="EMS58279.1"/>
    <property type="molecule type" value="Genomic_DNA"/>
</dbReference>
<evidence type="ECO:0000259" key="11">
    <source>
        <dbReference type="Pfam" id="PF25333"/>
    </source>
</evidence>
<keyword evidence="7" id="KW-0833">Ubl conjugation pathway</keyword>
<organism evidence="12">
    <name type="scientific">Triticum urartu</name>
    <name type="common">Red wild einkorn</name>
    <name type="synonym">Crithodium urartu</name>
    <dbReference type="NCBI Taxonomy" id="4572"/>
    <lineage>
        <taxon>Eukaryota</taxon>
        <taxon>Viridiplantae</taxon>
        <taxon>Streptophyta</taxon>
        <taxon>Embryophyta</taxon>
        <taxon>Tracheophyta</taxon>
        <taxon>Spermatophyta</taxon>
        <taxon>Magnoliopsida</taxon>
        <taxon>Liliopsida</taxon>
        <taxon>Poales</taxon>
        <taxon>Poaceae</taxon>
        <taxon>BOP clade</taxon>
        <taxon>Pooideae</taxon>
        <taxon>Triticodae</taxon>
        <taxon>Triticeae</taxon>
        <taxon>Triticinae</taxon>
        <taxon>Triticum</taxon>
    </lineage>
</organism>
<evidence type="ECO:0000256" key="4">
    <source>
        <dbReference type="ARBA" id="ARBA00012483"/>
    </source>
</evidence>
<evidence type="ECO:0000256" key="3">
    <source>
        <dbReference type="ARBA" id="ARBA00004906"/>
    </source>
</evidence>
<evidence type="ECO:0000256" key="9">
    <source>
        <dbReference type="ARBA" id="ARBA00023136"/>
    </source>
</evidence>
<dbReference type="AlphaFoldDB" id="M8ACI3"/>
<sequence length="374" mass="40827">MASLCEDLHLHFRAGPEWIMKGGQSSERFFELQIFSIGPLTGYVPQPSMSVAQDQDGMGDHGVERQELLNVSAAFTVSDSFFGPRSVMSLEGVYNPEDGRMHLVGCQGVEAPWKIMSKMRGLRSGMDSSIELEVQYPPTRMRWLFSPSAKVHLSSTRATGDPLYFNRTELLEHPSYYAREMSNRFMEQKGVVCLAMPSATIAAAFRQLRYMESHPDTVPYISLGMLGVQALGYGTALVTDASILLAWPRTFDGDDNYRMQVRGFALGHGLLRESSRPPPHAAPGAQGAAGAGAGAARARTRPERHGQAAPCRSPVRPRRALAPGHGQGESYSRPSYNMAAMVERCIGLVADYIPEDTVTTDLAAPAVEKVFDAG</sequence>
<comment type="subcellular location">
    <subcellularLocation>
        <location evidence="2">Endomembrane system</location>
        <topology evidence="2">Multi-pass membrane protein</topology>
    </subcellularLocation>
</comment>
<keyword evidence="5" id="KW-0808">Transferase</keyword>
<evidence type="ECO:0000259" key="10">
    <source>
        <dbReference type="Pfam" id="PF11145"/>
    </source>
</evidence>